<dbReference type="InterPro" id="IPR026337">
    <property type="entry name" value="AKG_HExxH"/>
</dbReference>
<dbReference type="RefSeq" id="WP_357988668.1">
    <property type="nucleotide sequence ID" value="NZ_JBFAIH010000056.1"/>
</dbReference>
<gene>
    <name evidence="1" type="ORF">AB0H72_36140</name>
</gene>
<accession>A0ABV3FKC1</accession>
<organism evidence="1 2">
    <name type="scientific">Nocardia fusca</name>
    <dbReference type="NCBI Taxonomy" id="941183"/>
    <lineage>
        <taxon>Bacteria</taxon>
        <taxon>Bacillati</taxon>
        <taxon>Actinomycetota</taxon>
        <taxon>Actinomycetes</taxon>
        <taxon>Mycobacteriales</taxon>
        <taxon>Nocardiaceae</taxon>
        <taxon>Nocardia</taxon>
    </lineage>
</organism>
<evidence type="ECO:0000313" key="1">
    <source>
        <dbReference type="EMBL" id="MEV0368125.1"/>
    </source>
</evidence>
<dbReference type="EMBL" id="JBFAIH010000056">
    <property type="protein sequence ID" value="MEV0368125.1"/>
    <property type="molecule type" value="Genomic_DNA"/>
</dbReference>
<dbReference type="Proteomes" id="UP001551658">
    <property type="component" value="Unassembled WGS sequence"/>
</dbReference>
<proteinExistence type="predicted"/>
<protein>
    <submittedName>
        <fullName evidence="1">HEXXH motif-containing putative peptide modification protein</fullName>
    </submittedName>
</protein>
<keyword evidence="2" id="KW-1185">Reference proteome</keyword>
<comment type="caution">
    <text evidence="1">The sequence shown here is derived from an EMBL/GenBank/DDBJ whole genome shotgun (WGS) entry which is preliminary data.</text>
</comment>
<reference evidence="1 2" key="1">
    <citation type="submission" date="2024-06" db="EMBL/GenBank/DDBJ databases">
        <title>The Natural Products Discovery Center: Release of the First 8490 Sequenced Strains for Exploring Actinobacteria Biosynthetic Diversity.</title>
        <authorList>
            <person name="Kalkreuter E."/>
            <person name="Kautsar S.A."/>
            <person name="Yang D."/>
            <person name="Bader C.D."/>
            <person name="Teijaro C.N."/>
            <person name="Fluegel L."/>
            <person name="Davis C.M."/>
            <person name="Simpson J.R."/>
            <person name="Lauterbach L."/>
            <person name="Steele A.D."/>
            <person name="Gui C."/>
            <person name="Meng S."/>
            <person name="Li G."/>
            <person name="Viehrig K."/>
            <person name="Ye F."/>
            <person name="Su P."/>
            <person name="Kiefer A.F."/>
            <person name="Nichols A."/>
            <person name="Cepeda A.J."/>
            <person name="Yan W."/>
            <person name="Fan B."/>
            <person name="Jiang Y."/>
            <person name="Adhikari A."/>
            <person name="Zheng C.-J."/>
            <person name="Schuster L."/>
            <person name="Cowan T.M."/>
            <person name="Smanski M.J."/>
            <person name="Chevrette M.G."/>
            <person name="De Carvalho L.P.S."/>
            <person name="Shen B."/>
        </authorList>
    </citation>
    <scope>NUCLEOTIDE SEQUENCE [LARGE SCALE GENOMIC DNA]</scope>
    <source>
        <strain evidence="1 2">NPDC050671</strain>
    </source>
</reference>
<evidence type="ECO:0000313" key="2">
    <source>
        <dbReference type="Proteomes" id="UP001551658"/>
    </source>
</evidence>
<dbReference type="NCBIfam" id="TIGR04267">
    <property type="entry name" value="mod_HExxH"/>
    <property type="match status" value="1"/>
</dbReference>
<sequence>MTNLETLKGQYARFLSVHSSFPVNQSPDPFIHSGTVESILASAYNGKADIDDMDQYKIVGESYADSDRERRIERLGSALTRTLALDEQLDAIFRLVVHSIFVKRTNEVTGDGSRAIRAYGGSSSNAIGTIWISTGQTVTDLDLAELFIHELTHHLLFIDEYSHHHFNYDLISEPSNFALSAIRGTMRPLDKVVHSIVVSAELLAAREAYLHRMAEDQTVHPADQQLHTDLLSSIASIWRLTNLSDLLTPRAVDLVARAESSLQSIDLAKVAEA</sequence>
<name>A0ABV3FKC1_9NOCA</name>